<name>A0A8A0RGT5_9FIRM</name>
<reference evidence="1" key="1">
    <citation type="submission" date="2020-07" db="EMBL/GenBank/DDBJ databases">
        <title>Koleobacter methoxysyntrophicus gen. nov., sp. nov., a novel anaerobic bacterium isolated from deep subsurface oil field and proposal of Koleobacterales ord. nov. in the phylum Firmicutes.</title>
        <authorList>
            <person name="Sakamoto S."/>
            <person name="Tamaki H."/>
        </authorList>
    </citation>
    <scope>NUCLEOTIDE SEQUENCE</scope>
    <source>
        <strain evidence="1">NRmbB1</strain>
    </source>
</reference>
<dbReference type="EMBL" id="CP059066">
    <property type="protein sequence ID" value="QSQ07691.1"/>
    <property type="molecule type" value="Genomic_DNA"/>
</dbReference>
<organism evidence="1 2">
    <name type="scientific">Koleobacter methoxysyntrophicus</name>
    <dbReference type="NCBI Taxonomy" id="2751313"/>
    <lineage>
        <taxon>Bacteria</taxon>
        <taxon>Bacillati</taxon>
        <taxon>Bacillota</taxon>
        <taxon>Clostridia</taxon>
        <taxon>Koleobacterales</taxon>
        <taxon>Koleobacteraceae</taxon>
        <taxon>Koleobacter</taxon>
    </lineage>
</organism>
<dbReference type="RefSeq" id="WP_206707950.1">
    <property type="nucleotide sequence ID" value="NZ_CP059066.1"/>
</dbReference>
<dbReference type="AlphaFoldDB" id="A0A8A0RGT5"/>
<dbReference type="Gene3D" id="6.20.120.50">
    <property type="match status" value="1"/>
</dbReference>
<proteinExistence type="predicted"/>
<protein>
    <recommendedName>
        <fullName evidence="3">DUF3006 domain-containing protein</fullName>
    </recommendedName>
</protein>
<evidence type="ECO:0008006" key="3">
    <source>
        <dbReference type="Google" id="ProtNLM"/>
    </source>
</evidence>
<gene>
    <name evidence="1" type="ORF">H0A61_00007</name>
</gene>
<evidence type="ECO:0000313" key="2">
    <source>
        <dbReference type="Proteomes" id="UP000662904"/>
    </source>
</evidence>
<dbReference type="KEGG" id="kme:H0A61_00007"/>
<dbReference type="InterPro" id="IPR021377">
    <property type="entry name" value="DUF3006"/>
</dbReference>
<keyword evidence="2" id="KW-1185">Reference proteome</keyword>
<accession>A0A8A0RGT5</accession>
<dbReference type="Pfam" id="PF11213">
    <property type="entry name" value="DUF3006"/>
    <property type="match status" value="1"/>
</dbReference>
<evidence type="ECO:0000313" key="1">
    <source>
        <dbReference type="EMBL" id="QSQ07691.1"/>
    </source>
</evidence>
<dbReference type="Proteomes" id="UP000662904">
    <property type="component" value="Chromosome"/>
</dbReference>
<sequence>MKIKAVIDRIEDGYAVLLLDEKHTVDFPLEFLPEGIKESDVLSIEIHIDEIEKEKRKKRISELIKKLQKRDL</sequence>